<feature type="transmembrane region" description="Helical" evidence="3">
    <location>
        <begin position="109"/>
        <end position="130"/>
    </location>
</feature>
<dbReference type="GO" id="GO:0052621">
    <property type="term" value="F:diguanylate cyclase activity"/>
    <property type="evidence" value="ECO:0007669"/>
    <property type="project" value="UniProtKB-EC"/>
</dbReference>
<keyword evidence="3" id="KW-0812">Transmembrane</keyword>
<dbReference type="NCBIfam" id="TIGR00254">
    <property type="entry name" value="GGDEF"/>
    <property type="match status" value="1"/>
</dbReference>
<proteinExistence type="predicted"/>
<feature type="transmembrane region" description="Helical" evidence="3">
    <location>
        <begin position="52"/>
        <end position="70"/>
    </location>
</feature>
<dbReference type="PROSITE" id="PS50887">
    <property type="entry name" value="GGDEF"/>
    <property type="match status" value="1"/>
</dbReference>
<feature type="transmembrane region" description="Helical" evidence="3">
    <location>
        <begin position="25"/>
        <end position="45"/>
    </location>
</feature>
<gene>
    <name evidence="5" type="ORF">DW352_06520</name>
</gene>
<evidence type="ECO:0000259" key="4">
    <source>
        <dbReference type="PROSITE" id="PS50887"/>
    </source>
</evidence>
<dbReference type="EMBL" id="CP031417">
    <property type="protein sequence ID" value="AXK80202.1"/>
    <property type="molecule type" value="Genomic_DNA"/>
</dbReference>
<feature type="domain" description="GGDEF" evidence="4">
    <location>
        <begin position="261"/>
        <end position="393"/>
    </location>
</feature>
<accession>A0A345ZTF5</accession>
<reference evidence="5 6" key="1">
    <citation type="submission" date="2018-07" db="EMBL/GenBank/DDBJ databases">
        <authorList>
            <person name="Quirk P.G."/>
            <person name="Krulwich T.A."/>
        </authorList>
    </citation>
    <scope>NUCLEOTIDE SEQUENCE [LARGE SCALE GENOMIC DNA]</scope>
    <source>
        <strain evidence="5 6">CC-BB4</strain>
    </source>
</reference>
<name>A0A345ZTF5_9HYPH</name>
<keyword evidence="3" id="KW-1133">Transmembrane helix</keyword>
<dbReference type="GO" id="GO:0043709">
    <property type="term" value="P:cell adhesion involved in single-species biofilm formation"/>
    <property type="evidence" value="ECO:0007669"/>
    <property type="project" value="TreeGrafter"/>
</dbReference>
<feature type="transmembrane region" description="Helical" evidence="3">
    <location>
        <begin position="82"/>
        <end position="102"/>
    </location>
</feature>
<dbReference type="PANTHER" id="PTHR45138">
    <property type="entry name" value="REGULATORY COMPONENTS OF SENSORY TRANSDUCTION SYSTEM"/>
    <property type="match status" value="1"/>
</dbReference>
<dbReference type="Proteomes" id="UP000254889">
    <property type="component" value="Chromosome"/>
</dbReference>
<dbReference type="CDD" id="cd01949">
    <property type="entry name" value="GGDEF"/>
    <property type="match status" value="1"/>
</dbReference>
<organism evidence="5 6">
    <name type="scientific">Pseudolabrys taiwanensis</name>
    <dbReference type="NCBI Taxonomy" id="331696"/>
    <lineage>
        <taxon>Bacteria</taxon>
        <taxon>Pseudomonadati</taxon>
        <taxon>Pseudomonadota</taxon>
        <taxon>Alphaproteobacteria</taxon>
        <taxon>Hyphomicrobiales</taxon>
        <taxon>Xanthobacteraceae</taxon>
        <taxon>Pseudolabrys</taxon>
    </lineage>
</organism>
<evidence type="ECO:0000256" key="3">
    <source>
        <dbReference type="SAM" id="Phobius"/>
    </source>
</evidence>
<evidence type="ECO:0000256" key="1">
    <source>
        <dbReference type="ARBA" id="ARBA00012528"/>
    </source>
</evidence>
<dbReference type="PANTHER" id="PTHR45138:SF9">
    <property type="entry name" value="DIGUANYLATE CYCLASE DGCM-RELATED"/>
    <property type="match status" value="1"/>
</dbReference>
<dbReference type="FunFam" id="3.30.70.270:FF:000001">
    <property type="entry name" value="Diguanylate cyclase domain protein"/>
    <property type="match status" value="1"/>
</dbReference>
<dbReference type="SMART" id="SM00267">
    <property type="entry name" value="GGDEF"/>
    <property type="match status" value="1"/>
</dbReference>
<dbReference type="GO" id="GO:1902201">
    <property type="term" value="P:negative regulation of bacterial-type flagellum-dependent cell motility"/>
    <property type="evidence" value="ECO:0007669"/>
    <property type="project" value="TreeGrafter"/>
</dbReference>
<feature type="transmembrane region" description="Helical" evidence="3">
    <location>
        <begin position="167"/>
        <end position="189"/>
    </location>
</feature>
<feature type="transmembrane region" description="Helical" evidence="3">
    <location>
        <begin position="195"/>
        <end position="219"/>
    </location>
</feature>
<keyword evidence="6" id="KW-1185">Reference proteome</keyword>
<protein>
    <recommendedName>
        <fullName evidence="1">diguanylate cyclase</fullName>
        <ecNumber evidence="1">2.7.7.65</ecNumber>
    </recommendedName>
</protein>
<dbReference type="InterPro" id="IPR043128">
    <property type="entry name" value="Rev_trsase/Diguanyl_cyclase"/>
</dbReference>
<dbReference type="AlphaFoldDB" id="A0A345ZTF5"/>
<evidence type="ECO:0000313" key="5">
    <source>
        <dbReference type="EMBL" id="AXK80202.1"/>
    </source>
</evidence>
<evidence type="ECO:0000313" key="6">
    <source>
        <dbReference type="Proteomes" id="UP000254889"/>
    </source>
</evidence>
<dbReference type="InterPro" id="IPR050469">
    <property type="entry name" value="Diguanylate_Cyclase"/>
</dbReference>
<dbReference type="InterPro" id="IPR000160">
    <property type="entry name" value="GGDEF_dom"/>
</dbReference>
<dbReference type="Pfam" id="PF00990">
    <property type="entry name" value="GGDEF"/>
    <property type="match status" value="1"/>
</dbReference>
<evidence type="ECO:0000256" key="2">
    <source>
        <dbReference type="ARBA" id="ARBA00034247"/>
    </source>
</evidence>
<dbReference type="SUPFAM" id="SSF55073">
    <property type="entry name" value="Nucleotide cyclase"/>
    <property type="match status" value="1"/>
</dbReference>
<sequence length="426" mass="46302">MRWRQGPRMLAAAGAHGSSLDIPTLLIVAVSLATLLGLFLILAWAQQREVRALAWWGSAYLIGASSMAMWNTSTPALDMPRAVPEALTFLACGMIWSGVRLFHGRRITPLGTCGGALGWLIVNLFTALQVGSVTRIALATSVVAAYTFVIAFELWRERRKSMFSRFAAFVVPSLHAAIFLMPIGIRALLPAFAPAWITLLALEAIIYGVGTAFIVLLMVKDHHVHIYRHAATTDALTGLLNRRAFMEHARDLCAVRGRRREPVTLLMFDLDKFKSINDTYGHGVGDDVLRIFGQIAGSSMRATDIVARLGGEEFAAILPGDMEVAHKVAERVRTNFEVAGKVVGEYAIGGTVSIGAATSHAAVTDVDALINRADEALYKAKRNGRNRVEAADDLPAPESADLEERGKIAYFPIRKRAARRTQAATA</sequence>
<dbReference type="KEGG" id="ptaw:DW352_06520"/>
<dbReference type="InterPro" id="IPR029787">
    <property type="entry name" value="Nucleotide_cyclase"/>
</dbReference>
<feature type="transmembrane region" description="Helical" evidence="3">
    <location>
        <begin position="136"/>
        <end position="155"/>
    </location>
</feature>
<dbReference type="GO" id="GO:0005886">
    <property type="term" value="C:plasma membrane"/>
    <property type="evidence" value="ECO:0007669"/>
    <property type="project" value="TreeGrafter"/>
</dbReference>
<dbReference type="EC" id="2.7.7.65" evidence="1"/>
<keyword evidence="3" id="KW-0472">Membrane</keyword>
<comment type="catalytic activity">
    <reaction evidence="2">
        <text>2 GTP = 3',3'-c-di-GMP + 2 diphosphate</text>
        <dbReference type="Rhea" id="RHEA:24898"/>
        <dbReference type="ChEBI" id="CHEBI:33019"/>
        <dbReference type="ChEBI" id="CHEBI:37565"/>
        <dbReference type="ChEBI" id="CHEBI:58805"/>
        <dbReference type="EC" id="2.7.7.65"/>
    </reaction>
</comment>
<dbReference type="Gene3D" id="3.30.70.270">
    <property type="match status" value="1"/>
</dbReference>
<dbReference type="OrthoDB" id="9812260at2"/>